<dbReference type="InterPro" id="IPR012292">
    <property type="entry name" value="Globin/Proto"/>
</dbReference>
<dbReference type="Gene3D" id="1.10.490.10">
    <property type="entry name" value="Globins"/>
    <property type="match status" value="1"/>
</dbReference>
<comment type="caution">
    <text evidence="6">The sequence shown here is derived from an EMBL/GenBank/DDBJ whole genome shotgun (WGS) entry which is preliminary data.</text>
</comment>
<protein>
    <submittedName>
        <fullName evidence="6">Oxidoreductase</fullName>
    </submittedName>
</protein>
<reference evidence="6 7" key="1">
    <citation type="submission" date="2024-09" db="EMBL/GenBank/DDBJ databases">
        <authorList>
            <person name="Sun Q."/>
            <person name="Mori K."/>
        </authorList>
    </citation>
    <scope>NUCLEOTIDE SEQUENCE [LARGE SCALE GENOMIC DNA]</scope>
    <source>
        <strain evidence="6 7">CICC 10874</strain>
    </source>
</reference>
<organism evidence="6 7">
    <name type="scientific">Brachybacterium hainanense</name>
    <dbReference type="NCBI Taxonomy" id="1541174"/>
    <lineage>
        <taxon>Bacteria</taxon>
        <taxon>Bacillati</taxon>
        <taxon>Actinomycetota</taxon>
        <taxon>Actinomycetes</taxon>
        <taxon>Micrococcales</taxon>
        <taxon>Dermabacteraceae</taxon>
        <taxon>Brachybacterium</taxon>
    </lineage>
</organism>
<dbReference type="EMBL" id="JBHLSV010000043">
    <property type="protein sequence ID" value="MFC0676143.1"/>
    <property type="molecule type" value="Genomic_DNA"/>
</dbReference>
<dbReference type="InterPro" id="IPR001486">
    <property type="entry name" value="Hemoglobin_trunc"/>
</dbReference>
<keyword evidence="1" id="KW-0813">Transport</keyword>
<feature type="region of interest" description="Disordered" evidence="5">
    <location>
        <begin position="126"/>
        <end position="157"/>
    </location>
</feature>
<evidence type="ECO:0000256" key="4">
    <source>
        <dbReference type="ARBA" id="ARBA00023004"/>
    </source>
</evidence>
<keyword evidence="4" id="KW-0408">Iron</keyword>
<dbReference type="Pfam" id="PF01152">
    <property type="entry name" value="Bac_globin"/>
    <property type="match status" value="1"/>
</dbReference>
<evidence type="ECO:0000256" key="3">
    <source>
        <dbReference type="ARBA" id="ARBA00022723"/>
    </source>
</evidence>
<dbReference type="InterPro" id="IPR009050">
    <property type="entry name" value="Globin-like_sf"/>
</dbReference>
<keyword evidence="7" id="KW-1185">Reference proteome</keyword>
<name>A0ABV6RGM0_9MICO</name>
<sequence length="157" mass="16805">MSTLYEDVGGYDGMLRLAEAWHARALADPVVAHAFSHGYRSDHTARLAAYLAEALGGPPLYTESGGTETEVARIHGGNGPHEEMDRLGIACFDQAIRDVGLDPRAHPGDRLHELWAEGIRRFGEHTGGVEDIPEGLGIPRFDGGRRVQDDGPGAAPG</sequence>
<keyword evidence="3" id="KW-0479">Metal-binding</keyword>
<gene>
    <name evidence="6" type="ORF">ACFFF6_19515</name>
</gene>
<keyword evidence="2" id="KW-0349">Heme</keyword>
<evidence type="ECO:0000256" key="1">
    <source>
        <dbReference type="ARBA" id="ARBA00022448"/>
    </source>
</evidence>
<dbReference type="RefSeq" id="WP_376983191.1">
    <property type="nucleotide sequence ID" value="NZ_JBHLSV010000043.1"/>
</dbReference>
<dbReference type="Proteomes" id="UP001589793">
    <property type="component" value="Unassembled WGS sequence"/>
</dbReference>
<proteinExistence type="predicted"/>
<evidence type="ECO:0000313" key="6">
    <source>
        <dbReference type="EMBL" id="MFC0676143.1"/>
    </source>
</evidence>
<evidence type="ECO:0000256" key="5">
    <source>
        <dbReference type="SAM" id="MobiDB-lite"/>
    </source>
</evidence>
<dbReference type="SUPFAM" id="SSF46458">
    <property type="entry name" value="Globin-like"/>
    <property type="match status" value="1"/>
</dbReference>
<accession>A0ABV6RGM0</accession>
<evidence type="ECO:0000256" key="2">
    <source>
        <dbReference type="ARBA" id="ARBA00022617"/>
    </source>
</evidence>
<evidence type="ECO:0000313" key="7">
    <source>
        <dbReference type="Proteomes" id="UP001589793"/>
    </source>
</evidence>